<dbReference type="KEGG" id="bbro:BAU06_11415"/>
<evidence type="ECO:0000313" key="3">
    <source>
        <dbReference type="EMBL" id="ANN71886.1"/>
    </source>
</evidence>
<proteinExistence type="predicted"/>
<dbReference type="EMBL" id="CP016170">
    <property type="protein sequence ID" value="ANN66809.1"/>
    <property type="molecule type" value="Genomic_DNA"/>
</dbReference>
<evidence type="ECO:0000256" key="1">
    <source>
        <dbReference type="SAM" id="SignalP"/>
    </source>
</evidence>
<dbReference type="STRING" id="463025.BAU08_11615"/>
<reference evidence="4 5" key="1">
    <citation type="submission" date="2016-06" db="EMBL/GenBank/DDBJ databases">
        <title>Complete genome sequences of Bordetella bronchialis and Bordetella flabilis.</title>
        <authorList>
            <person name="LiPuma J.J."/>
            <person name="Spilker T."/>
        </authorList>
    </citation>
    <scope>NUCLEOTIDE SEQUENCE [LARGE SCALE GENOMIC DNA]</scope>
    <source>
        <strain evidence="3 5">AU17976</strain>
        <strain evidence="2 4">AU3182</strain>
    </source>
</reference>
<keyword evidence="1" id="KW-0732">Signal</keyword>
<accession>A0A193FI71</accession>
<feature type="chain" id="PRO_5008258150" description="Autotransporter" evidence="1">
    <location>
        <begin position="23"/>
        <end position="136"/>
    </location>
</feature>
<dbReference type="AlphaFoldDB" id="A0A193FI71"/>
<organism evidence="3 5">
    <name type="scientific">Bordetella bronchialis</name>
    <dbReference type="NCBI Taxonomy" id="463025"/>
    <lineage>
        <taxon>Bacteria</taxon>
        <taxon>Pseudomonadati</taxon>
        <taxon>Pseudomonadota</taxon>
        <taxon>Betaproteobacteria</taxon>
        <taxon>Burkholderiales</taxon>
        <taxon>Alcaligenaceae</taxon>
        <taxon>Bordetella</taxon>
    </lineage>
</organism>
<name>A0A193FI71_9BORD</name>
<feature type="signal peptide" evidence="1">
    <location>
        <begin position="1"/>
        <end position="22"/>
    </location>
</feature>
<evidence type="ECO:0008006" key="6">
    <source>
        <dbReference type="Google" id="ProtNLM"/>
    </source>
</evidence>
<protein>
    <recommendedName>
        <fullName evidence="6">Autotransporter</fullName>
    </recommendedName>
</protein>
<dbReference type="Proteomes" id="UP000091897">
    <property type="component" value="Chromosome"/>
</dbReference>
<evidence type="ECO:0000313" key="4">
    <source>
        <dbReference type="Proteomes" id="UP000091897"/>
    </source>
</evidence>
<keyword evidence="4" id="KW-1185">Reference proteome</keyword>
<dbReference type="EMBL" id="CP016171">
    <property type="protein sequence ID" value="ANN71886.1"/>
    <property type="molecule type" value="Genomic_DNA"/>
</dbReference>
<evidence type="ECO:0000313" key="2">
    <source>
        <dbReference type="EMBL" id="ANN66809.1"/>
    </source>
</evidence>
<gene>
    <name evidence="2" type="ORF">BAU06_11415</name>
    <name evidence="3" type="ORF">BAU08_11615</name>
</gene>
<sequence>MEKIAAAILSFSLLCVPAAALAADPPRGTSPTKDATEGTCVGASKGDTRVGYIGSVGTSWFGTNNTTIAFENLSRNDYSIESSGYFTDTDEGVAQLTSLVLAYLMTAKVTIYCTGKNAKTGRDSFTYIWLGDAAVP</sequence>
<evidence type="ECO:0000313" key="5">
    <source>
        <dbReference type="Proteomes" id="UP000092213"/>
    </source>
</evidence>
<dbReference type="Proteomes" id="UP000092213">
    <property type="component" value="Chromosome"/>
</dbReference>